<evidence type="ECO:0000313" key="5">
    <source>
        <dbReference type="Proteomes" id="UP000694415"/>
    </source>
</evidence>
<dbReference type="GO" id="GO:0030163">
    <property type="term" value="P:protein catabolic process"/>
    <property type="evidence" value="ECO:0007669"/>
    <property type="project" value="UniProtKB-ARBA"/>
</dbReference>
<feature type="domain" description="MATH" evidence="3">
    <location>
        <begin position="19"/>
        <end position="149"/>
    </location>
</feature>
<dbReference type="PANTHER" id="PTHR24413">
    <property type="entry name" value="SPECKLE-TYPE POZ PROTEIN"/>
    <property type="match status" value="1"/>
</dbReference>
<dbReference type="PROSITE" id="PS50097">
    <property type="entry name" value="BTB"/>
    <property type="match status" value="1"/>
</dbReference>
<dbReference type="InterPro" id="IPR000210">
    <property type="entry name" value="BTB/POZ_dom"/>
</dbReference>
<reference evidence="4" key="2">
    <citation type="submission" date="2025-09" db="UniProtKB">
        <authorList>
            <consortium name="Ensembl"/>
        </authorList>
    </citation>
    <scope>IDENTIFICATION</scope>
</reference>
<dbReference type="Gene3D" id="6.10.250.3030">
    <property type="match status" value="1"/>
</dbReference>
<dbReference type="CDD" id="cd18344">
    <property type="entry name" value="BTB_POZ_TDPOZ"/>
    <property type="match status" value="1"/>
</dbReference>
<protein>
    <submittedName>
        <fullName evidence="4">Predicted pseudogene 5773</fullName>
    </submittedName>
</protein>
<dbReference type="FunFam" id="3.30.710.10:FF:000147">
    <property type="entry name" value="Predicted gene 4858"/>
    <property type="match status" value="1"/>
</dbReference>
<dbReference type="Gene3D" id="6.20.250.50">
    <property type="match status" value="1"/>
</dbReference>
<keyword evidence="5" id="KW-1185">Reference proteome</keyword>
<dbReference type="Ensembl" id="ENSMSIT00000014661.1">
    <property type="protein sequence ID" value="ENSMSIP00000011561.1"/>
    <property type="gene ID" value="ENSMSIG00000010109.1"/>
</dbReference>
<evidence type="ECO:0000259" key="3">
    <source>
        <dbReference type="PROSITE" id="PS50144"/>
    </source>
</evidence>
<evidence type="ECO:0000259" key="2">
    <source>
        <dbReference type="PROSITE" id="PS50097"/>
    </source>
</evidence>
<dbReference type="SUPFAM" id="SSF49599">
    <property type="entry name" value="TRAF domain-like"/>
    <property type="match status" value="1"/>
</dbReference>
<dbReference type="Gene3D" id="2.60.210.10">
    <property type="entry name" value="Apoptosis, Tumor Necrosis Factor Receptor Associated Protein 2, Chain A"/>
    <property type="match status" value="1"/>
</dbReference>
<evidence type="ECO:0000313" key="4">
    <source>
        <dbReference type="Ensembl" id="ENSMSIP00000011561.1"/>
    </source>
</evidence>
<proteinExistence type="inferred from homology"/>
<dbReference type="Pfam" id="PF22486">
    <property type="entry name" value="MATH_2"/>
    <property type="match status" value="1"/>
</dbReference>
<dbReference type="CDD" id="cd18521">
    <property type="entry name" value="BACK_Tdpoz"/>
    <property type="match status" value="1"/>
</dbReference>
<dbReference type="PROSITE" id="PS50144">
    <property type="entry name" value="MATH"/>
    <property type="match status" value="1"/>
</dbReference>
<name>A0A8C6GU39_MUSSI</name>
<dbReference type="InterPro" id="IPR008974">
    <property type="entry name" value="TRAF-like"/>
</dbReference>
<dbReference type="Proteomes" id="UP000694415">
    <property type="component" value="Unplaced"/>
</dbReference>
<sequence length="364" mass="41686">MSGDMEAKIWGSTQISVKEFCYEWTISNFSFYMGGIRRKIKSPVFSLEATEEVAWCLRVHPNGFDEESKDYLSVYLVLVNCPKRQVRAKFEFWIKNSQGEKYQYTQSLNVPSFKRKQNWGFSKFILRDSLLSHRNWLLPKDKLTLCCKVSIVGAILNMPGQNMIPAIKDPRHMLTDDLGKLWENPLFTDCSLLVAGHEFRAHKAILAARSPVFRAMFEHQMEKRLANCFEIQELDFQVFKEMMDFIYTGKAPTLHSHSMACDVLAAADKYGLEGLKVICEDSLCRNLSVENAAHTLIVADLHSTEQLKTRALHFIAVHASEVSKSSGWKSMVESHPHLVDERFHSLASAQSVFLESSFKRLKGF</sequence>
<dbReference type="AlphaFoldDB" id="A0A8C6GU39"/>
<dbReference type="InterPro" id="IPR002083">
    <property type="entry name" value="MATH/TRAF_dom"/>
</dbReference>
<evidence type="ECO:0000256" key="1">
    <source>
        <dbReference type="ARBA" id="ARBA00010846"/>
    </source>
</evidence>
<accession>A0A8C6GU39</accession>
<reference evidence="4" key="1">
    <citation type="submission" date="2025-08" db="UniProtKB">
        <authorList>
            <consortium name="Ensembl"/>
        </authorList>
    </citation>
    <scope>IDENTIFICATION</scope>
</reference>
<feature type="domain" description="BTB" evidence="2">
    <location>
        <begin position="188"/>
        <end position="255"/>
    </location>
</feature>
<organism evidence="4 5">
    <name type="scientific">Mus spicilegus</name>
    <name type="common">Mound-building mouse</name>
    <dbReference type="NCBI Taxonomy" id="10103"/>
    <lineage>
        <taxon>Eukaryota</taxon>
        <taxon>Metazoa</taxon>
        <taxon>Chordata</taxon>
        <taxon>Craniata</taxon>
        <taxon>Vertebrata</taxon>
        <taxon>Euteleostomi</taxon>
        <taxon>Mammalia</taxon>
        <taxon>Eutheria</taxon>
        <taxon>Euarchontoglires</taxon>
        <taxon>Glires</taxon>
        <taxon>Rodentia</taxon>
        <taxon>Myomorpha</taxon>
        <taxon>Muroidea</taxon>
        <taxon>Muridae</taxon>
        <taxon>Murinae</taxon>
        <taxon>Mus</taxon>
        <taxon>Mus</taxon>
    </lineage>
</organism>
<dbReference type="SMART" id="SM00225">
    <property type="entry name" value="BTB"/>
    <property type="match status" value="1"/>
</dbReference>
<dbReference type="SMART" id="SM00061">
    <property type="entry name" value="MATH"/>
    <property type="match status" value="1"/>
</dbReference>
<dbReference type="SUPFAM" id="SSF54695">
    <property type="entry name" value="POZ domain"/>
    <property type="match status" value="1"/>
</dbReference>
<dbReference type="Pfam" id="PF00651">
    <property type="entry name" value="BTB"/>
    <property type="match status" value="1"/>
</dbReference>
<comment type="similarity">
    <text evidence="1">Belongs to the Tdpoz family.</text>
</comment>
<dbReference type="InterPro" id="IPR011333">
    <property type="entry name" value="SKP1/BTB/POZ_sf"/>
</dbReference>
<dbReference type="Gene3D" id="3.30.710.10">
    <property type="entry name" value="Potassium Channel Kv1.1, Chain A"/>
    <property type="match status" value="1"/>
</dbReference>
<dbReference type="GeneTree" id="ENSGT00940000154376"/>
<dbReference type="FunFam" id="2.60.210.10:FF:000003">
    <property type="entry name" value="Speckle-type POZ protein-like a"/>
    <property type="match status" value="1"/>
</dbReference>